<dbReference type="PANTHER" id="PTHR30040:SF2">
    <property type="entry name" value="FAD:PROTEIN FMN TRANSFERASE"/>
    <property type="match status" value="1"/>
</dbReference>
<organism evidence="13 14">
    <name type="scientific">Rhodocytophaga rosea</name>
    <dbReference type="NCBI Taxonomy" id="2704465"/>
    <lineage>
        <taxon>Bacteria</taxon>
        <taxon>Pseudomonadati</taxon>
        <taxon>Bacteroidota</taxon>
        <taxon>Cytophagia</taxon>
        <taxon>Cytophagales</taxon>
        <taxon>Rhodocytophagaceae</taxon>
        <taxon>Rhodocytophaga</taxon>
    </lineage>
</organism>
<dbReference type="RefSeq" id="WP_162445763.1">
    <property type="nucleotide sequence ID" value="NZ_CP048222.1"/>
</dbReference>
<dbReference type="PROSITE" id="PS51257">
    <property type="entry name" value="PROKAR_LIPOPROTEIN"/>
    <property type="match status" value="1"/>
</dbReference>
<evidence type="ECO:0000256" key="6">
    <source>
        <dbReference type="ARBA" id="ARBA00022827"/>
    </source>
</evidence>
<dbReference type="KEGG" id="rhoz:GXP67_25605"/>
<evidence type="ECO:0000256" key="9">
    <source>
        <dbReference type="ARBA" id="ARBA00048540"/>
    </source>
</evidence>
<keyword evidence="6 10" id="KW-0274">FAD</keyword>
<feature type="signal peptide" evidence="12">
    <location>
        <begin position="1"/>
        <end position="23"/>
    </location>
</feature>
<evidence type="ECO:0000256" key="8">
    <source>
        <dbReference type="ARBA" id="ARBA00031306"/>
    </source>
</evidence>
<comment type="subcellular location">
    <subcellularLocation>
        <location evidence="12">Cell inner membrane</location>
        <topology evidence="12">Lipid-anchor</topology>
        <orientation evidence="12">Periplasmic side</orientation>
    </subcellularLocation>
</comment>
<proteinExistence type="inferred from homology"/>
<evidence type="ECO:0000256" key="7">
    <source>
        <dbReference type="ARBA" id="ARBA00022842"/>
    </source>
</evidence>
<comment type="cofactor">
    <cofactor evidence="11">
        <name>Mg(2+)</name>
        <dbReference type="ChEBI" id="CHEBI:18420"/>
    </cofactor>
    <cofactor evidence="11">
        <name>Mn(2+)</name>
        <dbReference type="ChEBI" id="CHEBI:29035"/>
    </cofactor>
    <text evidence="11">Magnesium. Can also use manganese.</text>
</comment>
<dbReference type="Proteomes" id="UP000480178">
    <property type="component" value="Chromosome"/>
</dbReference>
<reference evidence="13 14" key="1">
    <citation type="submission" date="2020-01" db="EMBL/GenBank/DDBJ databases">
        <authorList>
            <person name="Kim M.K."/>
        </authorList>
    </citation>
    <scope>NUCLEOTIDE SEQUENCE [LARGE SCALE GENOMIC DNA]</scope>
    <source>
        <strain evidence="13 14">172606-1</strain>
    </source>
</reference>
<keyword evidence="3 10" id="KW-0285">Flavoprotein</keyword>
<dbReference type="Gene3D" id="3.10.520.10">
    <property type="entry name" value="ApbE-like domains"/>
    <property type="match status" value="1"/>
</dbReference>
<dbReference type="InterPro" id="IPR024932">
    <property type="entry name" value="ApbE"/>
</dbReference>
<evidence type="ECO:0000256" key="10">
    <source>
        <dbReference type="PIRNR" id="PIRNR006268"/>
    </source>
</evidence>
<comment type="function">
    <text evidence="12">Flavin transferase that catalyzes the transfer of the FMN moiety of FAD and its covalent binding to the hydroxyl group of a threonine residue in a target flavoprotein.</text>
</comment>
<dbReference type="InterPro" id="IPR003374">
    <property type="entry name" value="ApbE-like_sf"/>
</dbReference>
<keyword evidence="12" id="KW-0732">Signal</keyword>
<dbReference type="AlphaFoldDB" id="A0A6C0GP11"/>
<dbReference type="GO" id="GO:0005886">
    <property type="term" value="C:plasma membrane"/>
    <property type="evidence" value="ECO:0007669"/>
    <property type="project" value="UniProtKB-SubCell"/>
</dbReference>
<keyword evidence="12" id="KW-0997">Cell inner membrane</keyword>
<evidence type="ECO:0000256" key="3">
    <source>
        <dbReference type="ARBA" id="ARBA00022630"/>
    </source>
</evidence>
<dbReference type="Pfam" id="PF02424">
    <property type="entry name" value="ApbE"/>
    <property type="match status" value="1"/>
</dbReference>
<keyword evidence="12" id="KW-1003">Cell membrane</keyword>
<keyword evidence="5 10" id="KW-0479">Metal-binding</keyword>
<comment type="similarity">
    <text evidence="10 12">Belongs to the ApbE family.</text>
</comment>
<keyword evidence="4 10" id="KW-0808">Transferase</keyword>
<sequence length="335" mass="36897">MLSKLTAVSIGLLLMLGCRSFPATQTPHKRYEFTHRQMGTLFRIILYTSDSTKATLAAELAFNRIDQLNDILSDYKEDSELSRLSISSGTGKKIKVSDDLWQVLQQSVALSQQTNGAFDITVGPYVQLWRRASRQQQLPSEEALQKASQSVGYQYIRFYPDEQMVEITRPGMRLDAGGVGKGYAVDEAMKILQQQGIQSALVDGGGNILVSKAPPGKKGWQVELSSSAGNISVELQQTAVATSGDLYQHIELDGKRYSHILDPRTGLGLTNQIMVTILARDGITADLYSTAVSVLGPQHGLALVERTKHAAAIIAEKTNDTIQTWQSRRMRKLVK</sequence>
<dbReference type="EMBL" id="CP048222">
    <property type="protein sequence ID" value="QHT69779.1"/>
    <property type="molecule type" value="Genomic_DNA"/>
</dbReference>
<dbReference type="EC" id="2.7.1.180" evidence="1 10"/>
<evidence type="ECO:0000256" key="2">
    <source>
        <dbReference type="ARBA" id="ARBA00016337"/>
    </source>
</evidence>
<evidence type="ECO:0000256" key="11">
    <source>
        <dbReference type="PIRSR" id="PIRSR006268-2"/>
    </source>
</evidence>
<evidence type="ECO:0000256" key="12">
    <source>
        <dbReference type="RuleBase" id="RU363002"/>
    </source>
</evidence>
<feature type="binding site" evidence="11">
    <location>
        <position position="178"/>
    </location>
    <ligand>
        <name>Mg(2+)</name>
        <dbReference type="ChEBI" id="CHEBI:18420"/>
    </ligand>
</feature>
<evidence type="ECO:0000256" key="1">
    <source>
        <dbReference type="ARBA" id="ARBA00011955"/>
    </source>
</evidence>
<evidence type="ECO:0000313" key="13">
    <source>
        <dbReference type="EMBL" id="QHT69779.1"/>
    </source>
</evidence>
<dbReference type="SUPFAM" id="SSF143631">
    <property type="entry name" value="ApbE-like"/>
    <property type="match status" value="1"/>
</dbReference>
<keyword evidence="7 10" id="KW-0460">Magnesium</keyword>
<evidence type="ECO:0000256" key="4">
    <source>
        <dbReference type="ARBA" id="ARBA00022679"/>
    </source>
</evidence>
<feature type="binding site" evidence="11">
    <location>
        <position position="286"/>
    </location>
    <ligand>
        <name>Mg(2+)</name>
        <dbReference type="ChEBI" id="CHEBI:18420"/>
    </ligand>
</feature>
<protein>
    <recommendedName>
        <fullName evidence="2 10">FAD:protein FMN transferase</fullName>
        <ecNumber evidence="1 10">2.7.1.180</ecNumber>
    </recommendedName>
    <alternativeName>
        <fullName evidence="8 10">Flavin transferase</fullName>
    </alternativeName>
</protein>
<dbReference type="PIRSF" id="PIRSF006268">
    <property type="entry name" value="ApbE"/>
    <property type="match status" value="1"/>
</dbReference>
<dbReference type="GO" id="GO:0016740">
    <property type="term" value="F:transferase activity"/>
    <property type="evidence" value="ECO:0007669"/>
    <property type="project" value="UniProtKB-UniRule"/>
</dbReference>
<comment type="catalytic activity">
    <reaction evidence="9 10 12">
        <text>L-threonyl-[protein] + FAD = FMN-L-threonyl-[protein] + AMP + H(+)</text>
        <dbReference type="Rhea" id="RHEA:36847"/>
        <dbReference type="Rhea" id="RHEA-COMP:11060"/>
        <dbReference type="Rhea" id="RHEA-COMP:11061"/>
        <dbReference type="ChEBI" id="CHEBI:15378"/>
        <dbReference type="ChEBI" id="CHEBI:30013"/>
        <dbReference type="ChEBI" id="CHEBI:57692"/>
        <dbReference type="ChEBI" id="CHEBI:74257"/>
        <dbReference type="ChEBI" id="CHEBI:456215"/>
        <dbReference type="EC" id="2.7.1.180"/>
    </reaction>
</comment>
<evidence type="ECO:0000256" key="5">
    <source>
        <dbReference type="ARBA" id="ARBA00022723"/>
    </source>
</evidence>
<accession>A0A6C0GP11</accession>
<dbReference type="GO" id="GO:0046872">
    <property type="term" value="F:metal ion binding"/>
    <property type="evidence" value="ECO:0007669"/>
    <property type="project" value="UniProtKB-UniRule"/>
</dbReference>
<keyword evidence="12" id="KW-0472">Membrane</keyword>
<name>A0A6C0GP11_9BACT</name>
<feature type="binding site" evidence="11">
    <location>
        <position position="290"/>
    </location>
    <ligand>
        <name>Mg(2+)</name>
        <dbReference type="ChEBI" id="CHEBI:18420"/>
    </ligand>
</feature>
<feature type="chain" id="PRO_5025710339" description="FAD:protein FMN transferase" evidence="12">
    <location>
        <begin position="24"/>
        <end position="335"/>
    </location>
</feature>
<evidence type="ECO:0000313" key="14">
    <source>
        <dbReference type="Proteomes" id="UP000480178"/>
    </source>
</evidence>
<keyword evidence="14" id="KW-1185">Reference proteome</keyword>
<dbReference type="PANTHER" id="PTHR30040">
    <property type="entry name" value="THIAMINE BIOSYNTHESIS LIPOPROTEIN APBE"/>
    <property type="match status" value="1"/>
</dbReference>
<keyword evidence="12" id="KW-0449">Lipoprotein</keyword>
<gene>
    <name evidence="13" type="ORF">GXP67_25605</name>
</gene>